<evidence type="ECO:0000313" key="3">
    <source>
        <dbReference type="Proteomes" id="UP000324767"/>
    </source>
</evidence>
<keyword evidence="1" id="KW-1133">Transmembrane helix</keyword>
<proteinExistence type="predicted"/>
<dbReference type="OrthoDB" id="3342455at2759"/>
<dbReference type="Pfam" id="PF08611">
    <property type="entry name" value="DUF1774"/>
    <property type="match status" value="1"/>
</dbReference>
<dbReference type="AlphaFoldDB" id="A0A5M8Q1G6"/>
<protein>
    <submittedName>
        <fullName evidence="2">DUF1774-domain-containing</fullName>
    </submittedName>
</protein>
<feature type="transmembrane region" description="Helical" evidence="1">
    <location>
        <begin position="236"/>
        <end position="264"/>
    </location>
</feature>
<evidence type="ECO:0000256" key="1">
    <source>
        <dbReference type="SAM" id="Phobius"/>
    </source>
</evidence>
<dbReference type="PANTHER" id="PTHR37992:SF1">
    <property type="entry name" value="DUF1774-DOMAIN-CONTAINING PROTEIN"/>
    <property type="match status" value="1"/>
</dbReference>
<gene>
    <name evidence="2" type="ORF">FRX48_01811</name>
</gene>
<name>A0A5M8Q1G6_9LECA</name>
<keyword evidence="1" id="KW-0812">Transmembrane</keyword>
<keyword evidence="1" id="KW-0472">Membrane</keyword>
<feature type="transmembrane region" description="Helical" evidence="1">
    <location>
        <begin position="105"/>
        <end position="128"/>
    </location>
</feature>
<dbReference type="Proteomes" id="UP000324767">
    <property type="component" value="Unassembled WGS sequence"/>
</dbReference>
<feature type="transmembrane region" description="Helical" evidence="1">
    <location>
        <begin position="165"/>
        <end position="189"/>
    </location>
</feature>
<evidence type="ECO:0000313" key="2">
    <source>
        <dbReference type="EMBL" id="KAA6415060.1"/>
    </source>
</evidence>
<feature type="transmembrane region" description="Helical" evidence="1">
    <location>
        <begin position="25"/>
        <end position="47"/>
    </location>
</feature>
<organism evidence="2 3">
    <name type="scientific">Lasallia pustulata</name>
    <dbReference type="NCBI Taxonomy" id="136370"/>
    <lineage>
        <taxon>Eukaryota</taxon>
        <taxon>Fungi</taxon>
        <taxon>Dikarya</taxon>
        <taxon>Ascomycota</taxon>
        <taxon>Pezizomycotina</taxon>
        <taxon>Lecanoromycetes</taxon>
        <taxon>OSLEUM clade</taxon>
        <taxon>Umbilicariomycetidae</taxon>
        <taxon>Umbilicariales</taxon>
        <taxon>Umbilicariaceae</taxon>
        <taxon>Lasallia</taxon>
    </lineage>
</organism>
<comment type="caution">
    <text evidence="2">The sequence shown here is derived from an EMBL/GenBank/DDBJ whole genome shotgun (WGS) entry which is preliminary data.</text>
</comment>
<feature type="transmembrane region" description="Helical" evidence="1">
    <location>
        <begin position="195"/>
        <end position="215"/>
    </location>
</feature>
<sequence length="294" mass="33489">MATMERVRTVNPFAKRESHDNRSLIIYKTLTILSWLLVLVLSVTYSFNAPSDGRKSHNHTIWGQNKHHRTPFSLNPFITDVYWITLLVLQVGYVRQLFSNKAEWVTAAANVGSHFILNNLLQSAFLLLWVRGHLWPAELMLVLNFFNLTSVYFRHPATPNQVHIPVVSGPLAWNYVALFWCGAAMVGAHSLPARIVANVFIWSFLLYGMFFLVVFKDYTMGFNMSVLTASLAVHQFFIRAVAFQWIFGFVIMGVLFFLTLAVAVPPYFGKEPAFINDGVVSEDREREPLLDAEA</sequence>
<accession>A0A5M8Q1G6</accession>
<dbReference type="EMBL" id="VXIT01000002">
    <property type="protein sequence ID" value="KAA6415060.1"/>
    <property type="molecule type" value="Genomic_DNA"/>
</dbReference>
<feature type="transmembrane region" description="Helical" evidence="1">
    <location>
        <begin position="81"/>
        <end position="98"/>
    </location>
</feature>
<dbReference type="PANTHER" id="PTHR37992">
    <property type="entry name" value="EXPRESSED PROTEIN"/>
    <property type="match status" value="1"/>
</dbReference>
<feature type="transmembrane region" description="Helical" evidence="1">
    <location>
        <begin position="134"/>
        <end position="153"/>
    </location>
</feature>
<dbReference type="InterPro" id="IPR013920">
    <property type="entry name" value="DUF1774_fun"/>
</dbReference>
<reference evidence="2 3" key="1">
    <citation type="submission" date="2019-09" db="EMBL/GenBank/DDBJ databases">
        <title>The hologenome of the rock-dwelling lichen Lasallia pustulata.</title>
        <authorList>
            <person name="Greshake Tzovaras B."/>
            <person name="Segers F."/>
            <person name="Bicker A."/>
            <person name="Dal Grande F."/>
            <person name="Otte J."/>
            <person name="Hankeln T."/>
            <person name="Schmitt I."/>
            <person name="Ebersberger I."/>
        </authorList>
    </citation>
    <scope>NUCLEOTIDE SEQUENCE [LARGE SCALE GENOMIC DNA]</scope>
    <source>
        <strain evidence="2">A1-1</strain>
    </source>
</reference>